<sequence length="470" mass="53411">MLLLIFFLSNLCESVIKVHSPDELRDLGIPYGFANFGNPALSPKYGRIQYDSLSECKLNVNIPKNTVLVLYWDNNCILKDILYRSYSSGANLILILASESDKLFNITASYYTDDMYEDFTALVIPFYIYSEYFSKYKNVWISYEFDYKKSNNPQVELILSGNRNQEAFIVKGAKTIVKNYKIAESYFKINIAYTSTARNTDLDCIEYQENYYCAHSLSSFRGKLILENLLTSLTFYKSLPKVDHSLHIFIEYLQEMYTKCGEDYDIDCNINLVIKSGGLGNIDMDLLLSAKGLNDPDSHLVINGKYFPWWNSIESGYCLSYNQIPSLCPKCSTKCYYEVKFIKNCISDCNTTSCGYSNMECLISPLHFCYYFMLNDGNCNSECSLEEDCSGENNNDSGQENNESSQGNSESSGNGQNTQEKKSLNTRNQIENEGIVLISVIIPSTLVMLVVILYISKQILKGAEQNNQVG</sequence>
<feature type="transmembrane region" description="Helical" evidence="2">
    <location>
        <begin position="434"/>
        <end position="455"/>
    </location>
</feature>
<dbReference type="EMBL" id="MPUH01000115">
    <property type="protein sequence ID" value="OMJ89902.1"/>
    <property type="molecule type" value="Genomic_DNA"/>
</dbReference>
<name>A0A1R2CLL1_9CILI</name>
<keyword evidence="2" id="KW-1133">Transmembrane helix</keyword>
<dbReference type="Proteomes" id="UP000187209">
    <property type="component" value="Unassembled WGS sequence"/>
</dbReference>
<feature type="compositionally biased region" description="Low complexity" evidence="1">
    <location>
        <begin position="397"/>
        <end position="417"/>
    </location>
</feature>
<evidence type="ECO:0000313" key="4">
    <source>
        <dbReference type="Proteomes" id="UP000187209"/>
    </source>
</evidence>
<feature type="region of interest" description="Disordered" evidence="1">
    <location>
        <begin position="394"/>
        <end position="425"/>
    </location>
</feature>
<gene>
    <name evidence="3" type="ORF">SteCoe_7891</name>
</gene>
<dbReference type="AlphaFoldDB" id="A0A1R2CLL1"/>
<evidence type="ECO:0000256" key="1">
    <source>
        <dbReference type="SAM" id="MobiDB-lite"/>
    </source>
</evidence>
<evidence type="ECO:0000313" key="3">
    <source>
        <dbReference type="EMBL" id="OMJ89902.1"/>
    </source>
</evidence>
<protein>
    <submittedName>
        <fullName evidence="3">Uncharacterized protein</fullName>
    </submittedName>
</protein>
<evidence type="ECO:0000256" key="2">
    <source>
        <dbReference type="SAM" id="Phobius"/>
    </source>
</evidence>
<organism evidence="3 4">
    <name type="scientific">Stentor coeruleus</name>
    <dbReference type="NCBI Taxonomy" id="5963"/>
    <lineage>
        <taxon>Eukaryota</taxon>
        <taxon>Sar</taxon>
        <taxon>Alveolata</taxon>
        <taxon>Ciliophora</taxon>
        <taxon>Postciliodesmatophora</taxon>
        <taxon>Heterotrichea</taxon>
        <taxon>Heterotrichida</taxon>
        <taxon>Stentoridae</taxon>
        <taxon>Stentor</taxon>
    </lineage>
</organism>
<keyword evidence="2" id="KW-0472">Membrane</keyword>
<proteinExistence type="predicted"/>
<comment type="caution">
    <text evidence="3">The sequence shown here is derived from an EMBL/GenBank/DDBJ whole genome shotgun (WGS) entry which is preliminary data.</text>
</comment>
<accession>A0A1R2CLL1</accession>
<reference evidence="3 4" key="1">
    <citation type="submission" date="2016-11" db="EMBL/GenBank/DDBJ databases">
        <title>The macronuclear genome of Stentor coeruleus: a giant cell with tiny introns.</title>
        <authorList>
            <person name="Slabodnick M."/>
            <person name="Ruby J.G."/>
            <person name="Reiff S.B."/>
            <person name="Swart E.C."/>
            <person name="Gosai S."/>
            <person name="Prabakaran S."/>
            <person name="Witkowska E."/>
            <person name="Larue G.E."/>
            <person name="Fisher S."/>
            <person name="Freeman R.M."/>
            <person name="Gunawardena J."/>
            <person name="Chu W."/>
            <person name="Stover N.A."/>
            <person name="Gregory B.D."/>
            <person name="Nowacki M."/>
            <person name="Derisi J."/>
            <person name="Roy S.W."/>
            <person name="Marshall W.F."/>
            <person name="Sood P."/>
        </authorList>
    </citation>
    <scope>NUCLEOTIDE SEQUENCE [LARGE SCALE GENOMIC DNA]</scope>
    <source>
        <strain evidence="3">WM001</strain>
    </source>
</reference>
<keyword evidence="2" id="KW-0812">Transmembrane</keyword>
<keyword evidence="4" id="KW-1185">Reference proteome</keyword>